<dbReference type="InterPro" id="IPR036097">
    <property type="entry name" value="HisK_dim/P_sf"/>
</dbReference>
<feature type="domain" description="Response regulatory" evidence="7">
    <location>
        <begin position="846"/>
        <end position="962"/>
    </location>
</feature>
<feature type="domain" description="PAC" evidence="9">
    <location>
        <begin position="539"/>
        <end position="592"/>
    </location>
</feature>
<dbReference type="CDD" id="cd00130">
    <property type="entry name" value="PAS"/>
    <property type="match status" value="1"/>
</dbReference>
<dbReference type="PANTHER" id="PTHR43065">
    <property type="entry name" value="SENSOR HISTIDINE KINASE"/>
    <property type="match status" value="1"/>
</dbReference>
<keyword evidence="5" id="KW-0812">Transmembrane</keyword>
<dbReference type="Pfam" id="PF00512">
    <property type="entry name" value="HisKA"/>
    <property type="match status" value="1"/>
</dbReference>
<dbReference type="CDD" id="cd12915">
    <property type="entry name" value="PDC2_DGC_like"/>
    <property type="match status" value="1"/>
</dbReference>
<proteinExistence type="predicted"/>
<dbReference type="Pfam" id="PF02518">
    <property type="entry name" value="HATPase_c"/>
    <property type="match status" value="1"/>
</dbReference>
<name>A0A8J7SD36_9BACT</name>
<feature type="domain" description="PAS" evidence="8">
    <location>
        <begin position="459"/>
        <end position="511"/>
    </location>
</feature>
<evidence type="ECO:0000259" key="6">
    <source>
        <dbReference type="PROSITE" id="PS50109"/>
    </source>
</evidence>
<dbReference type="Gene3D" id="3.30.565.10">
    <property type="entry name" value="Histidine kinase-like ATPase, C-terminal domain"/>
    <property type="match status" value="1"/>
</dbReference>
<comment type="catalytic activity">
    <reaction evidence="1">
        <text>ATP + protein L-histidine = ADP + protein N-phospho-L-histidine.</text>
        <dbReference type="EC" id="2.7.13.3"/>
    </reaction>
</comment>
<dbReference type="SMART" id="SM00387">
    <property type="entry name" value="HATPase_c"/>
    <property type="match status" value="1"/>
</dbReference>
<evidence type="ECO:0000256" key="4">
    <source>
        <dbReference type="PROSITE-ProRule" id="PRU00169"/>
    </source>
</evidence>
<feature type="domain" description="Histidine kinase" evidence="6">
    <location>
        <begin position="605"/>
        <end position="828"/>
    </location>
</feature>
<dbReference type="SUPFAM" id="SSF47384">
    <property type="entry name" value="Homodimeric domain of signal transducing histidine kinase"/>
    <property type="match status" value="1"/>
</dbReference>
<evidence type="ECO:0000259" key="8">
    <source>
        <dbReference type="PROSITE" id="PS50112"/>
    </source>
</evidence>
<evidence type="ECO:0000313" key="10">
    <source>
        <dbReference type="EMBL" id="MBJ6727589.1"/>
    </source>
</evidence>
<comment type="caution">
    <text evidence="10">The sequence shown here is derived from an EMBL/GenBank/DDBJ whole genome shotgun (WGS) entry which is preliminary data.</text>
</comment>
<keyword evidence="11" id="KW-1185">Reference proteome</keyword>
<dbReference type="InterPro" id="IPR000700">
    <property type="entry name" value="PAS-assoc_C"/>
</dbReference>
<evidence type="ECO:0000313" key="11">
    <source>
        <dbReference type="Proteomes" id="UP000636888"/>
    </source>
</evidence>
<evidence type="ECO:0000256" key="5">
    <source>
        <dbReference type="SAM" id="Phobius"/>
    </source>
</evidence>
<gene>
    <name evidence="10" type="ORF">JFN93_22980</name>
</gene>
<dbReference type="Gene3D" id="1.10.287.130">
    <property type="match status" value="1"/>
</dbReference>
<dbReference type="InterPro" id="IPR035965">
    <property type="entry name" value="PAS-like_dom_sf"/>
</dbReference>
<dbReference type="RefSeq" id="WP_199386732.1">
    <property type="nucleotide sequence ID" value="NZ_JAEMHM010000026.1"/>
</dbReference>
<dbReference type="PROSITE" id="PS50113">
    <property type="entry name" value="PAC"/>
    <property type="match status" value="1"/>
</dbReference>
<sequence>MSIDSVLQHAGRTISGSKFIRSGILQILAWPLLCLALAAALWYWTLSKIDAEKRVCEKKALAEASELCKDYVQYLTQAIERANQITLQMQYAWERSQGNLNLRELSQGGLFRDPQIINVIIVNREGRPVTAILGNLANVSFADRDYFTYHKNDDSKALLIGKPIVSRTTGNPVISFTRRLNTPQGMFDGIAIVGFDLHYLTAFYAGAFPGKTGLLMAAGLDGTLRSAKFGSSTQDSNAAMLRAVPLFNLPEGTSYLNGEQWFGDKLSRYVAWKTLAEYPLVAMVGLSEQDYLAPHQKVWAADRRMATSGSVILFLFALAAARMSRNLVRKKHQEEEVRRAYRIATEGGSEAYYMYEALYDKSGAIVDFVVVDCNKRGAEFYGIPQRELLQMKLSSLHPATYFNELMDIFRGAMASGFYEDETRTPLESSLHIEWEKRRLVRSGNGLAVTVQDITERKRSEEDLRQALKLNQLIINSAQEGIVVHDRDLYYRVWNPYMEKMTGKKSAEVIGRLPQDVFPVLAEIGVLERLHKVIAGESVDTAEVQIQFPNNGKTLWASYICSPILDSEGNIIGIIQTVRDITEHRKTEVKFQQAQKMESVGRLAGGVAHDFNNMLTIIVGNAQLGLMKADQTNPVYHHLEEILNAAERSAEVTRQLLTFSRQQVVEPKILDLNDAVSSMLKMLQRLMGEDIDLVWKPGKKLLRIKIDPSQLDQIMANLCVNARDAISGVGKVDIKTENFTIDNTGWDERTDVSPGEYVVLSVSDNGCGIPKEAIAHIFEPFYTTKEVGKGTGLGLATVYGIVKQNGGQIKVYSEPGQGTIFRIYLPGVTDVVTESNDKPALVGGNETILLVEDEAAIMNLGTTMLSKLGYKVLSANSPEEAKELAEKNQGRIDLLVTDIIMPGMNGRDLSRNLLQSNPNMKCLFMSGYTADVMADRGNIDKNMIFLQKPFNIDSLSVKVREALIGRKESDPNG</sequence>
<dbReference type="InterPro" id="IPR000014">
    <property type="entry name" value="PAS"/>
</dbReference>
<dbReference type="PANTHER" id="PTHR43065:SF42">
    <property type="entry name" value="TWO-COMPONENT SENSOR PPRA"/>
    <property type="match status" value="1"/>
</dbReference>
<dbReference type="CDD" id="cd12914">
    <property type="entry name" value="PDC1_DGC_like"/>
    <property type="match status" value="1"/>
</dbReference>
<evidence type="ECO:0000256" key="2">
    <source>
        <dbReference type="ARBA" id="ARBA00012438"/>
    </source>
</evidence>
<dbReference type="PROSITE" id="PS50110">
    <property type="entry name" value="RESPONSE_REGULATORY"/>
    <property type="match status" value="1"/>
</dbReference>
<dbReference type="InterPro" id="IPR005467">
    <property type="entry name" value="His_kinase_dom"/>
</dbReference>
<evidence type="ECO:0000256" key="1">
    <source>
        <dbReference type="ARBA" id="ARBA00000085"/>
    </source>
</evidence>
<dbReference type="SUPFAM" id="SSF55874">
    <property type="entry name" value="ATPase domain of HSP90 chaperone/DNA topoisomerase II/histidine kinase"/>
    <property type="match status" value="1"/>
</dbReference>
<dbReference type="PROSITE" id="PS50109">
    <property type="entry name" value="HIS_KIN"/>
    <property type="match status" value="1"/>
</dbReference>
<dbReference type="SUPFAM" id="SSF52172">
    <property type="entry name" value="CheY-like"/>
    <property type="match status" value="1"/>
</dbReference>
<dbReference type="PRINTS" id="PR00344">
    <property type="entry name" value="BCTRLSENSOR"/>
</dbReference>
<dbReference type="CDD" id="cd00082">
    <property type="entry name" value="HisKA"/>
    <property type="match status" value="1"/>
</dbReference>
<dbReference type="InterPro" id="IPR036890">
    <property type="entry name" value="HATPase_C_sf"/>
</dbReference>
<keyword evidence="5" id="KW-0472">Membrane</keyword>
<dbReference type="InterPro" id="IPR013656">
    <property type="entry name" value="PAS_4"/>
</dbReference>
<keyword evidence="5" id="KW-1133">Transmembrane helix</keyword>
<protein>
    <recommendedName>
        <fullName evidence="2">histidine kinase</fullName>
        <ecNumber evidence="2">2.7.13.3</ecNumber>
    </recommendedName>
</protein>
<evidence type="ECO:0000256" key="3">
    <source>
        <dbReference type="ARBA" id="ARBA00022553"/>
    </source>
</evidence>
<dbReference type="Gene3D" id="3.40.50.2300">
    <property type="match status" value="1"/>
</dbReference>
<dbReference type="AlphaFoldDB" id="A0A8J7SD36"/>
<dbReference type="Pfam" id="PF00072">
    <property type="entry name" value="Response_reg"/>
    <property type="match status" value="1"/>
</dbReference>
<dbReference type="SUPFAM" id="SSF55785">
    <property type="entry name" value="PYP-like sensor domain (PAS domain)"/>
    <property type="match status" value="2"/>
</dbReference>
<dbReference type="SMART" id="SM00388">
    <property type="entry name" value="HisKA"/>
    <property type="match status" value="1"/>
</dbReference>
<dbReference type="InterPro" id="IPR001789">
    <property type="entry name" value="Sig_transdc_resp-reg_receiver"/>
</dbReference>
<dbReference type="GO" id="GO:0000155">
    <property type="term" value="F:phosphorelay sensor kinase activity"/>
    <property type="evidence" value="ECO:0007669"/>
    <property type="project" value="InterPro"/>
</dbReference>
<dbReference type="InterPro" id="IPR003594">
    <property type="entry name" value="HATPase_dom"/>
</dbReference>
<dbReference type="PROSITE" id="PS50112">
    <property type="entry name" value="PAS"/>
    <property type="match status" value="1"/>
</dbReference>
<dbReference type="InterPro" id="IPR003661">
    <property type="entry name" value="HisK_dim/P_dom"/>
</dbReference>
<accession>A0A8J7SD36</accession>
<dbReference type="NCBIfam" id="TIGR00229">
    <property type="entry name" value="sensory_box"/>
    <property type="match status" value="1"/>
</dbReference>
<dbReference type="SMART" id="SM00448">
    <property type="entry name" value="REC"/>
    <property type="match status" value="1"/>
</dbReference>
<keyword evidence="3 4" id="KW-0597">Phosphoprotein</keyword>
<dbReference type="EMBL" id="JAEMHM010000026">
    <property type="protein sequence ID" value="MBJ6727589.1"/>
    <property type="molecule type" value="Genomic_DNA"/>
</dbReference>
<dbReference type="Pfam" id="PF08448">
    <property type="entry name" value="PAS_4"/>
    <property type="match status" value="2"/>
</dbReference>
<dbReference type="InterPro" id="IPR011006">
    <property type="entry name" value="CheY-like_superfamily"/>
</dbReference>
<reference evidence="10" key="1">
    <citation type="submission" date="2020-12" db="EMBL/GenBank/DDBJ databases">
        <title>Geomonas sp. Red875, isolated from river sediment.</title>
        <authorList>
            <person name="Xu Z."/>
            <person name="Zhang Z."/>
            <person name="Masuda Y."/>
            <person name="Itoh H."/>
            <person name="Senoo K."/>
        </authorList>
    </citation>
    <scope>NUCLEOTIDE SEQUENCE</scope>
    <source>
        <strain evidence="10">Red875</strain>
    </source>
</reference>
<dbReference type="SMART" id="SM00091">
    <property type="entry name" value="PAS"/>
    <property type="match status" value="2"/>
</dbReference>
<dbReference type="Gene3D" id="3.30.450.20">
    <property type="entry name" value="PAS domain"/>
    <property type="match status" value="3"/>
</dbReference>
<dbReference type="InterPro" id="IPR004358">
    <property type="entry name" value="Sig_transdc_His_kin-like_C"/>
</dbReference>
<organism evidence="10 11">
    <name type="scientific">Geomesophilobacter sediminis</name>
    <dbReference type="NCBI Taxonomy" id="2798584"/>
    <lineage>
        <taxon>Bacteria</taxon>
        <taxon>Pseudomonadati</taxon>
        <taxon>Thermodesulfobacteriota</taxon>
        <taxon>Desulfuromonadia</taxon>
        <taxon>Geobacterales</taxon>
        <taxon>Geobacteraceae</taxon>
        <taxon>Geomesophilobacter</taxon>
    </lineage>
</organism>
<dbReference type="EC" id="2.7.13.3" evidence="2"/>
<evidence type="ECO:0000259" key="9">
    <source>
        <dbReference type="PROSITE" id="PS50113"/>
    </source>
</evidence>
<evidence type="ECO:0000259" key="7">
    <source>
        <dbReference type="PROSITE" id="PS50110"/>
    </source>
</evidence>
<feature type="transmembrane region" description="Helical" evidence="5">
    <location>
        <begin position="24"/>
        <end position="44"/>
    </location>
</feature>
<dbReference type="Proteomes" id="UP000636888">
    <property type="component" value="Unassembled WGS sequence"/>
</dbReference>
<feature type="modified residue" description="4-aspartylphosphate" evidence="4">
    <location>
        <position position="897"/>
    </location>
</feature>